<organism evidence="2 3">
    <name type="scientific">Crassostrea virginica</name>
    <name type="common">Eastern oyster</name>
    <dbReference type="NCBI Taxonomy" id="6565"/>
    <lineage>
        <taxon>Eukaryota</taxon>
        <taxon>Metazoa</taxon>
        <taxon>Spiralia</taxon>
        <taxon>Lophotrochozoa</taxon>
        <taxon>Mollusca</taxon>
        <taxon>Bivalvia</taxon>
        <taxon>Autobranchia</taxon>
        <taxon>Pteriomorphia</taxon>
        <taxon>Ostreida</taxon>
        <taxon>Ostreoidea</taxon>
        <taxon>Ostreidae</taxon>
        <taxon>Crassostrea</taxon>
    </lineage>
</organism>
<dbReference type="AlphaFoldDB" id="A0A8B8BFP0"/>
<proteinExistence type="predicted"/>
<dbReference type="KEGG" id="cvn:111109951"/>
<evidence type="ECO:0000313" key="3">
    <source>
        <dbReference type="RefSeq" id="XP_022301846.1"/>
    </source>
</evidence>
<evidence type="ECO:0000313" key="4">
    <source>
        <dbReference type="RefSeq" id="XP_022301938.1"/>
    </source>
</evidence>
<gene>
    <name evidence="3" type="primary">LOC111109882</name>
    <name evidence="4" type="synonym">LOC111109951</name>
</gene>
<accession>A0A8B8BFP0</accession>
<dbReference type="OrthoDB" id="6134450at2759"/>
<keyword evidence="1" id="KW-0732">Signal</keyword>
<dbReference type="GeneID" id="111109882"/>
<sequence length="114" mass="12632">MRTLFVLLAVVSYVIAEQVLYDQKHHRAVIVRPGVGCYEYHMNHQEVTESQDAALRPALETKMIAALNCSPTKTEVGHHSIDHLAQDIRTACRDVPVFGFEQDACANSTAATPI</sequence>
<feature type="signal peptide" evidence="1">
    <location>
        <begin position="1"/>
        <end position="16"/>
    </location>
</feature>
<dbReference type="RefSeq" id="XP_022301938.1">
    <property type="nucleotide sequence ID" value="XM_022446230.1"/>
</dbReference>
<feature type="chain" id="PRO_5044666010" evidence="1">
    <location>
        <begin position="17"/>
        <end position="114"/>
    </location>
</feature>
<protein>
    <submittedName>
        <fullName evidence="3">Uncharacterized protein LOC111109882</fullName>
    </submittedName>
    <submittedName>
        <fullName evidence="4">Uncharacterized protein LOC111109951</fullName>
    </submittedName>
</protein>
<dbReference type="Proteomes" id="UP000694844">
    <property type="component" value="Chromosome 8"/>
</dbReference>
<evidence type="ECO:0000313" key="2">
    <source>
        <dbReference type="Proteomes" id="UP000694844"/>
    </source>
</evidence>
<reference evidence="3 4" key="1">
    <citation type="submission" date="2025-04" db="UniProtKB">
        <authorList>
            <consortium name="RefSeq"/>
        </authorList>
    </citation>
    <scope>IDENTIFICATION</scope>
    <source>
        <tissue evidence="3 4">Whole sample</tissue>
    </source>
</reference>
<name>A0A8B8BFP0_CRAVI</name>
<dbReference type="KEGG" id="cvn:111109882"/>
<dbReference type="RefSeq" id="XP_022301846.1">
    <property type="nucleotide sequence ID" value="XM_022446138.1"/>
</dbReference>
<keyword evidence="2" id="KW-1185">Reference proteome</keyword>
<evidence type="ECO:0000256" key="1">
    <source>
        <dbReference type="SAM" id="SignalP"/>
    </source>
</evidence>